<dbReference type="PANTHER" id="PTHR12827:SF3">
    <property type="entry name" value="ANAPHASE-PROMOTING COMPLEX SUBUNIT 1"/>
    <property type="match status" value="1"/>
</dbReference>
<protein>
    <submittedName>
        <fullName evidence="5">Anaphase-promoting complex subunit 1</fullName>
    </submittedName>
</protein>
<dbReference type="GO" id="GO:0060090">
    <property type="term" value="F:molecular adaptor activity"/>
    <property type="evidence" value="ECO:0007669"/>
    <property type="project" value="TreeGrafter"/>
</dbReference>
<dbReference type="AlphaFoldDB" id="A0A1I7ZIB3"/>
<evidence type="ECO:0000256" key="3">
    <source>
        <dbReference type="ARBA" id="ARBA00023306"/>
    </source>
</evidence>
<organism evidence="4 5">
    <name type="scientific">Steinernema glaseri</name>
    <dbReference type="NCBI Taxonomy" id="37863"/>
    <lineage>
        <taxon>Eukaryota</taxon>
        <taxon>Metazoa</taxon>
        <taxon>Ecdysozoa</taxon>
        <taxon>Nematoda</taxon>
        <taxon>Chromadorea</taxon>
        <taxon>Rhabditida</taxon>
        <taxon>Tylenchina</taxon>
        <taxon>Panagrolaimomorpha</taxon>
        <taxon>Strongyloidoidea</taxon>
        <taxon>Steinernematidae</taxon>
        <taxon>Steinernema</taxon>
    </lineage>
</organism>
<dbReference type="GO" id="GO:0070979">
    <property type="term" value="P:protein K11-linked ubiquitination"/>
    <property type="evidence" value="ECO:0007669"/>
    <property type="project" value="TreeGrafter"/>
</dbReference>
<evidence type="ECO:0000313" key="4">
    <source>
        <dbReference type="Proteomes" id="UP000095287"/>
    </source>
</evidence>
<keyword evidence="2" id="KW-0498">Mitosis</keyword>
<keyword evidence="4" id="KW-1185">Reference proteome</keyword>
<reference evidence="5" key="1">
    <citation type="submission" date="2016-11" db="UniProtKB">
        <authorList>
            <consortium name="WormBaseParasite"/>
        </authorList>
    </citation>
    <scope>IDENTIFICATION</scope>
</reference>
<dbReference type="GO" id="GO:0051301">
    <property type="term" value="P:cell division"/>
    <property type="evidence" value="ECO:0007669"/>
    <property type="project" value="UniProtKB-KW"/>
</dbReference>
<accession>A0A1I7ZIB3</accession>
<name>A0A1I7ZIB3_9BILA</name>
<dbReference type="PANTHER" id="PTHR12827">
    <property type="entry name" value="MEIOTIC CHECKPOINT REGULATOR TSG24 FAMILY MEMBER"/>
    <property type="match status" value="1"/>
</dbReference>
<dbReference type="GO" id="GO:0005680">
    <property type="term" value="C:anaphase-promoting complex"/>
    <property type="evidence" value="ECO:0007669"/>
    <property type="project" value="InterPro"/>
</dbReference>
<evidence type="ECO:0000313" key="5">
    <source>
        <dbReference type="WBParaSite" id="L893_g26586.t1"/>
    </source>
</evidence>
<evidence type="ECO:0000256" key="2">
    <source>
        <dbReference type="ARBA" id="ARBA00022776"/>
    </source>
</evidence>
<keyword evidence="3" id="KW-0131">Cell cycle</keyword>
<sequence>MPTHTVEYLALPIWRTIADLLRYEQDLGLSPSVNPKLRVPPSLDIQGLWAGRRFRHDLRLDNVAVMLDSQFQTLLPMKQRPNQLDADFREEQEQFLLSCSLRTLSQAFGRACVIYHCTPVSMDLKLHVSSLCLTGRGHPYHRVIDINNADMDATVMKMIDWGHFYNGVSHGLSLMGSEQISFDPMWLGLCYARQRDIITGAGVVYAFGLSGHINLINMYTIHEWLAKGDTYLVASILLGSAITARGTCDINVHKMEKSTRWLPLISPLCSQRLFSSCISTHWSNARHSSP</sequence>
<keyword evidence="1" id="KW-0132">Cell division</keyword>
<dbReference type="Proteomes" id="UP000095287">
    <property type="component" value="Unplaced"/>
</dbReference>
<proteinExistence type="predicted"/>
<dbReference type="GO" id="GO:0031145">
    <property type="term" value="P:anaphase-promoting complex-dependent catabolic process"/>
    <property type="evidence" value="ECO:0007669"/>
    <property type="project" value="TreeGrafter"/>
</dbReference>
<evidence type="ECO:0000256" key="1">
    <source>
        <dbReference type="ARBA" id="ARBA00022618"/>
    </source>
</evidence>
<dbReference type="InterPro" id="IPR024990">
    <property type="entry name" value="Apc1"/>
</dbReference>
<dbReference type="GO" id="GO:0007091">
    <property type="term" value="P:metaphase/anaphase transition of mitotic cell cycle"/>
    <property type="evidence" value="ECO:0007669"/>
    <property type="project" value="TreeGrafter"/>
</dbReference>
<dbReference type="WBParaSite" id="L893_g26586.t1">
    <property type="protein sequence ID" value="L893_g26586.t1"/>
    <property type="gene ID" value="L893_g26586"/>
</dbReference>